<dbReference type="PANTHER" id="PTHR47926:SF513">
    <property type="entry name" value="PENTATRICOPEPTIDE REPEAT-CONTAINING PROTEIN"/>
    <property type="match status" value="1"/>
</dbReference>
<dbReference type="PANTHER" id="PTHR47926">
    <property type="entry name" value="PENTATRICOPEPTIDE REPEAT-CONTAINING PROTEIN"/>
    <property type="match status" value="1"/>
</dbReference>
<evidence type="ECO:0000256" key="1">
    <source>
        <dbReference type="ARBA" id="ARBA00022737"/>
    </source>
</evidence>
<dbReference type="Proteomes" id="UP000288805">
    <property type="component" value="Unassembled WGS sequence"/>
</dbReference>
<dbReference type="InterPro" id="IPR046960">
    <property type="entry name" value="PPR_At4g14850-like_plant"/>
</dbReference>
<dbReference type="Gene3D" id="1.25.40.10">
    <property type="entry name" value="Tetratricopeptide repeat domain"/>
    <property type="match status" value="3"/>
</dbReference>
<keyword evidence="1" id="KW-0677">Repeat</keyword>
<dbReference type="InterPro" id="IPR002885">
    <property type="entry name" value="PPR_rpt"/>
</dbReference>
<dbReference type="InterPro" id="IPR011990">
    <property type="entry name" value="TPR-like_helical_dom_sf"/>
</dbReference>
<accession>A0A438J5L0</accession>
<proteinExistence type="predicted"/>
<organism evidence="2 3">
    <name type="scientific">Vitis vinifera</name>
    <name type="common">Grape</name>
    <dbReference type="NCBI Taxonomy" id="29760"/>
    <lineage>
        <taxon>Eukaryota</taxon>
        <taxon>Viridiplantae</taxon>
        <taxon>Streptophyta</taxon>
        <taxon>Embryophyta</taxon>
        <taxon>Tracheophyta</taxon>
        <taxon>Spermatophyta</taxon>
        <taxon>Magnoliopsida</taxon>
        <taxon>eudicotyledons</taxon>
        <taxon>Gunneridae</taxon>
        <taxon>Pentapetalae</taxon>
        <taxon>rosids</taxon>
        <taxon>Vitales</taxon>
        <taxon>Vitaceae</taxon>
        <taxon>Viteae</taxon>
        <taxon>Vitis</taxon>
    </lineage>
</organism>
<dbReference type="EMBL" id="QGNW01000062">
    <property type="protein sequence ID" value="RVX04242.1"/>
    <property type="molecule type" value="Genomic_DNA"/>
</dbReference>
<dbReference type="AlphaFoldDB" id="A0A438J5L0"/>
<evidence type="ECO:0000313" key="2">
    <source>
        <dbReference type="EMBL" id="RVX04242.1"/>
    </source>
</evidence>
<comment type="caution">
    <text evidence="2">The sequence shown here is derived from an EMBL/GenBank/DDBJ whole genome shotgun (WGS) entry which is preliminary data.</text>
</comment>
<dbReference type="GO" id="GO:0003723">
    <property type="term" value="F:RNA binding"/>
    <property type="evidence" value="ECO:0007669"/>
    <property type="project" value="InterPro"/>
</dbReference>
<name>A0A438J5L0_VITVI</name>
<protein>
    <submittedName>
        <fullName evidence="2">Putative pentatricopeptide repeat-containing protein</fullName>
    </submittedName>
</protein>
<dbReference type="GO" id="GO:0009451">
    <property type="term" value="P:RNA modification"/>
    <property type="evidence" value="ECO:0007669"/>
    <property type="project" value="InterPro"/>
</dbReference>
<dbReference type="Pfam" id="PF01535">
    <property type="entry name" value="PPR"/>
    <property type="match status" value="7"/>
</dbReference>
<gene>
    <name evidence="2" type="primary">PCMP-E37_1</name>
    <name evidence="2" type="ORF">CK203_015535</name>
</gene>
<evidence type="ECO:0000313" key="3">
    <source>
        <dbReference type="Proteomes" id="UP000288805"/>
    </source>
</evidence>
<sequence>MDMYAKCGRIEDAAKLFDHMPDKTVVSWTSMMSGHCQRGAFDENSLIDGYTKSGTLVAAEKLMKRLTCRDVVSWTSVISGCVLNGMWVHGLVMKAEWRENVFVMNSLVEMYSINGYFKEGFQIFCNFCFEGDGQYLSTETIATLLQGCSHSKCLKLGEQIHGFSTLQEDELQGHSFMEYHDFIPCKGKQFLSALMLLSENSLVDMYGKCGRLHLAEKVSEEMPVRDLGSWNSLIAAYGINGNGISALNVFKQLKNTAWSQESNTLPVWLISWGGQGGLKRQKAFIQKMPFEPGPEVWVPYWVPKSRAWRVALSNVYASVNKWEDAAKVRAEMRRSEELQKEGG</sequence>
<reference evidence="2 3" key="1">
    <citation type="journal article" date="2018" name="PLoS Genet.">
        <title>Population sequencing reveals clonal diversity and ancestral inbreeding in the grapevine cultivar Chardonnay.</title>
        <authorList>
            <person name="Roach M.J."/>
            <person name="Johnson D.L."/>
            <person name="Bohlmann J."/>
            <person name="van Vuuren H.J."/>
            <person name="Jones S.J."/>
            <person name="Pretorius I.S."/>
            <person name="Schmidt S.A."/>
            <person name="Borneman A.R."/>
        </authorList>
    </citation>
    <scope>NUCLEOTIDE SEQUENCE [LARGE SCALE GENOMIC DNA]</scope>
    <source>
        <strain evidence="3">cv. Chardonnay</strain>
        <tissue evidence="2">Leaf</tissue>
    </source>
</reference>